<reference evidence="2" key="1">
    <citation type="journal article" date="2007" name="J. Bacteriol.">
        <title>Comparative genome analysis of four magnetotactic bacteria reveals a complex set of group-specific genes implicated in magnetosome biomineralization and function.</title>
        <authorList>
            <person name="Richter M."/>
            <person name="Kube M."/>
            <person name="Bazylinski D.A."/>
            <person name="Lombardot T."/>
            <person name="Gloeckner F.O."/>
            <person name="Reinhardt R."/>
            <person name="Schueler D."/>
        </authorList>
    </citation>
    <scope>NUCLEOTIDE SEQUENCE</scope>
    <source>
        <strain evidence="2">MSR-1</strain>
    </source>
</reference>
<accession>A4TTZ6</accession>
<proteinExistence type="predicted"/>
<dbReference type="AlphaFoldDB" id="A4TTZ6"/>
<dbReference type="PANTHER" id="PTHR38731:SF3">
    <property type="entry name" value="BLL6125 PROTEIN"/>
    <property type="match status" value="1"/>
</dbReference>
<name>A4TTZ6_9PROT</name>
<gene>
    <name evidence="2" type="ORF">MGR_0293</name>
</gene>
<dbReference type="Pfam" id="PF04773">
    <property type="entry name" value="FecR"/>
    <property type="match status" value="1"/>
</dbReference>
<protein>
    <submittedName>
        <fullName evidence="2">Protein conserved in bacteria</fullName>
    </submittedName>
</protein>
<dbReference type="InterPro" id="IPR006860">
    <property type="entry name" value="FecR"/>
</dbReference>
<sequence>MPIMTAPVAAPKLPVIEVAAGKTAQVIGKVAQVQGEAWIIRDGQKIVAAKDAPLLKGDEVETAPAAEISLVFADRSTFVLKDRGLIGLDEFSYDPATKTGSESILVAQGAFSFVSGDIAKSAPGAARLATPAMSVGVRGTTGSGDL</sequence>
<dbReference type="PANTHER" id="PTHR38731">
    <property type="entry name" value="LIPL45-RELATED LIPOPROTEIN-RELATED"/>
    <property type="match status" value="1"/>
</dbReference>
<feature type="domain" description="FecR protein" evidence="1">
    <location>
        <begin position="58"/>
        <end position="141"/>
    </location>
</feature>
<evidence type="ECO:0000313" key="2">
    <source>
        <dbReference type="EMBL" id="CAM74103.1"/>
    </source>
</evidence>
<dbReference type="EMBL" id="CU459003">
    <property type="protein sequence ID" value="CAM74103.1"/>
    <property type="molecule type" value="Genomic_DNA"/>
</dbReference>
<evidence type="ECO:0000259" key="1">
    <source>
        <dbReference type="Pfam" id="PF04773"/>
    </source>
</evidence>
<organism evidence="2">
    <name type="scientific">Magnetospirillum gryphiswaldense</name>
    <dbReference type="NCBI Taxonomy" id="55518"/>
    <lineage>
        <taxon>Bacteria</taxon>
        <taxon>Pseudomonadati</taxon>
        <taxon>Pseudomonadota</taxon>
        <taxon>Alphaproteobacteria</taxon>
        <taxon>Rhodospirillales</taxon>
        <taxon>Rhodospirillaceae</taxon>
        <taxon>Magnetospirillum</taxon>
    </lineage>
</organism>